<dbReference type="GO" id="GO:0003684">
    <property type="term" value="F:damaged DNA binding"/>
    <property type="evidence" value="ECO:0007669"/>
    <property type="project" value="TreeGrafter"/>
</dbReference>
<evidence type="ECO:0000256" key="3">
    <source>
        <dbReference type="ARBA" id="ARBA00023242"/>
    </source>
</evidence>
<evidence type="ECO:0000313" key="5">
    <source>
        <dbReference type="EMBL" id="RKP23000.1"/>
    </source>
</evidence>
<dbReference type="GO" id="GO:0010792">
    <property type="term" value="P:DNA double-strand break processing involved in repair via single-strand annealing"/>
    <property type="evidence" value="ECO:0007669"/>
    <property type="project" value="TreeGrafter"/>
</dbReference>
<accession>A0A4P9YVQ1</accession>
<sequence>MTTTTFPPSKLVHQVDASFGPGQTPLEPIVTGQSPEPGPETQLTGLVFNEVVRNKEARKQLLAVECTSCQEFYEACGSLQLPDAAHRPMFSRRSQSTLSAQPLVNPLCSHHYDVSSTDTTDSKDPATGHLAQVSRHRYKVIPKAFPEDYWDIGFPGDPSL</sequence>
<comment type="subcellular location">
    <subcellularLocation>
        <location evidence="1">Nucleus</location>
    </subcellularLocation>
</comment>
<dbReference type="InterPro" id="IPR013882">
    <property type="entry name" value="Ctp1_C"/>
</dbReference>
<keyword evidence="6" id="KW-1185">Reference proteome</keyword>
<evidence type="ECO:0000259" key="4">
    <source>
        <dbReference type="Pfam" id="PF08573"/>
    </source>
</evidence>
<dbReference type="GO" id="GO:0005634">
    <property type="term" value="C:nucleus"/>
    <property type="evidence" value="ECO:0007669"/>
    <property type="project" value="UniProtKB-SubCell"/>
</dbReference>
<reference evidence="6" key="1">
    <citation type="journal article" date="2018" name="Nat. Microbiol.">
        <title>Leveraging single-cell genomics to expand the fungal tree of life.</title>
        <authorList>
            <person name="Ahrendt S.R."/>
            <person name="Quandt C.A."/>
            <person name="Ciobanu D."/>
            <person name="Clum A."/>
            <person name="Salamov A."/>
            <person name="Andreopoulos B."/>
            <person name="Cheng J.F."/>
            <person name="Woyke T."/>
            <person name="Pelin A."/>
            <person name="Henrissat B."/>
            <person name="Reynolds N.K."/>
            <person name="Benny G.L."/>
            <person name="Smith M.E."/>
            <person name="James T.Y."/>
            <person name="Grigoriev I.V."/>
        </authorList>
    </citation>
    <scope>NUCLEOTIDE SEQUENCE [LARGE SCALE GENOMIC DNA]</scope>
    <source>
        <strain evidence="6">Benny S71-1</strain>
    </source>
</reference>
<dbReference type="PANTHER" id="PTHR15107">
    <property type="entry name" value="RETINOBLASTOMA BINDING PROTEIN 8"/>
    <property type="match status" value="1"/>
</dbReference>
<dbReference type="EMBL" id="KZ991405">
    <property type="protein sequence ID" value="RKP23000.1"/>
    <property type="molecule type" value="Genomic_DNA"/>
</dbReference>
<dbReference type="OrthoDB" id="5801062at2759"/>
<protein>
    <recommendedName>
        <fullName evidence="4">DNA endonuclease activator Ctp1 C-terminal domain-containing protein</fullName>
    </recommendedName>
</protein>
<organism evidence="5 6">
    <name type="scientific">Syncephalis pseudoplumigaleata</name>
    <dbReference type="NCBI Taxonomy" id="1712513"/>
    <lineage>
        <taxon>Eukaryota</taxon>
        <taxon>Fungi</taxon>
        <taxon>Fungi incertae sedis</taxon>
        <taxon>Zoopagomycota</taxon>
        <taxon>Zoopagomycotina</taxon>
        <taxon>Zoopagomycetes</taxon>
        <taxon>Zoopagales</taxon>
        <taxon>Piptocephalidaceae</taxon>
        <taxon>Syncephalis</taxon>
    </lineage>
</organism>
<evidence type="ECO:0000256" key="1">
    <source>
        <dbReference type="ARBA" id="ARBA00004123"/>
    </source>
</evidence>
<dbReference type="PANTHER" id="PTHR15107:SF0">
    <property type="entry name" value="DNA ENDONUCLEASE ACTIVATOR CTP1 C-TERMINAL DOMAIN-CONTAINING PROTEIN"/>
    <property type="match status" value="1"/>
</dbReference>
<dbReference type="InterPro" id="IPR033316">
    <property type="entry name" value="RBBP8-like"/>
</dbReference>
<evidence type="ECO:0000313" key="6">
    <source>
        <dbReference type="Proteomes" id="UP000278143"/>
    </source>
</evidence>
<dbReference type="Proteomes" id="UP000278143">
    <property type="component" value="Unassembled WGS sequence"/>
</dbReference>
<keyword evidence="2" id="KW-0227">DNA damage</keyword>
<feature type="domain" description="DNA endonuclease activator Ctp1 C-terminal" evidence="4">
    <location>
        <begin position="48"/>
        <end position="155"/>
    </location>
</feature>
<dbReference type="AlphaFoldDB" id="A0A4P9YVQ1"/>
<evidence type="ECO:0000256" key="2">
    <source>
        <dbReference type="ARBA" id="ARBA00022763"/>
    </source>
</evidence>
<keyword evidence="3" id="KW-0539">Nucleus</keyword>
<gene>
    <name evidence="5" type="ORF">SYNPS1DRAFT_31308</name>
</gene>
<name>A0A4P9YVQ1_9FUNG</name>
<dbReference type="Pfam" id="PF08573">
    <property type="entry name" value="SAE2"/>
    <property type="match status" value="1"/>
</dbReference>
<proteinExistence type="predicted"/>